<sequence length="165" mass="18169">MSGLTHFDAQGRARMVDVSHKEDTVRVAVARGEIRVSRETFSRIKAGKIGKGDVLGVARLAGIMAMKKTSELIPLCHPIQITGTEVRFRLDEDESRVLIETWAKATGPTGVEMEALTGVSVAALTIYDMCKALDKEMIIGEIRLVEKSGGKSGDYFREGEEKWEE</sequence>
<dbReference type="InterPro" id="IPR002820">
    <property type="entry name" value="Mopterin_CF_biosynth-C_dom"/>
</dbReference>
<accession>A0A1Z5HUZ8</accession>
<dbReference type="PANTHER" id="PTHR22960:SF29">
    <property type="entry name" value="CYCLIC PYRANOPTERIN MONOPHOSPHATE SYNTHASE"/>
    <property type="match status" value="1"/>
</dbReference>
<dbReference type="GO" id="GO:0061799">
    <property type="term" value="F:cyclic pyranopterin monophosphate synthase activity"/>
    <property type="evidence" value="ECO:0007669"/>
    <property type="project" value="UniProtKB-UniRule"/>
</dbReference>
<reference evidence="9" key="1">
    <citation type="journal article" date="2017" name="Appl. Environ. Microbiol.">
        <title>Genomic analysis of Calderihabitans maritimus KKC1, a thermophilic hydrogenogenic carboxydotrophic bacterium isolated from marine sediment.</title>
        <authorList>
            <person name="Omae K."/>
            <person name="Yoneda Y."/>
            <person name="Fukuyama Y."/>
            <person name="Yoshida T."/>
            <person name="Sako Y."/>
        </authorList>
    </citation>
    <scope>NUCLEOTIDE SEQUENCE [LARGE SCALE GENOMIC DNA]</scope>
    <source>
        <strain evidence="9">KKC1</strain>
    </source>
</reference>
<comment type="similarity">
    <text evidence="6">Belongs to the MoaC family.</text>
</comment>
<dbReference type="SUPFAM" id="SSF55040">
    <property type="entry name" value="Molybdenum cofactor biosynthesis protein C, MoaC"/>
    <property type="match status" value="1"/>
</dbReference>
<name>A0A1Z5HUZ8_9FIRM</name>
<evidence type="ECO:0000256" key="6">
    <source>
        <dbReference type="HAMAP-Rule" id="MF_01224"/>
    </source>
</evidence>
<feature type="domain" description="Molybdopterin cofactor biosynthesis C (MoaC)" evidence="7">
    <location>
        <begin position="15"/>
        <end position="150"/>
    </location>
</feature>
<dbReference type="AlphaFoldDB" id="A0A1Z5HUZ8"/>
<evidence type="ECO:0000256" key="3">
    <source>
        <dbReference type="ARBA" id="ARBA00012575"/>
    </source>
</evidence>
<dbReference type="RefSeq" id="WP_088554515.1">
    <property type="nucleotide sequence ID" value="NZ_BDGJ01000126.1"/>
</dbReference>
<evidence type="ECO:0000313" key="8">
    <source>
        <dbReference type="EMBL" id="GAW93359.1"/>
    </source>
</evidence>
<keyword evidence="9" id="KW-1185">Reference proteome</keyword>
<dbReference type="Gene3D" id="3.30.70.640">
    <property type="entry name" value="Molybdopterin cofactor biosynthesis C (MoaC) domain"/>
    <property type="match status" value="1"/>
</dbReference>
<comment type="catalytic activity">
    <reaction evidence="1 6">
        <text>(8S)-3',8-cyclo-7,8-dihydroguanosine 5'-triphosphate = cyclic pyranopterin phosphate + diphosphate</text>
        <dbReference type="Rhea" id="RHEA:49580"/>
        <dbReference type="ChEBI" id="CHEBI:33019"/>
        <dbReference type="ChEBI" id="CHEBI:59648"/>
        <dbReference type="ChEBI" id="CHEBI:131766"/>
        <dbReference type="EC" id="4.6.1.17"/>
    </reaction>
</comment>
<comment type="caution">
    <text evidence="8">The sequence shown here is derived from an EMBL/GenBank/DDBJ whole genome shotgun (WGS) entry which is preliminary data.</text>
</comment>
<keyword evidence="5 6" id="KW-0456">Lyase</keyword>
<dbReference type="InterPro" id="IPR047594">
    <property type="entry name" value="MoaC_bact/euk"/>
</dbReference>
<evidence type="ECO:0000259" key="7">
    <source>
        <dbReference type="Pfam" id="PF01967"/>
    </source>
</evidence>
<feature type="binding site" evidence="6">
    <location>
        <begin position="113"/>
        <end position="114"/>
    </location>
    <ligand>
        <name>substrate</name>
    </ligand>
</feature>
<evidence type="ECO:0000313" key="9">
    <source>
        <dbReference type="Proteomes" id="UP000197032"/>
    </source>
</evidence>
<comment type="subunit">
    <text evidence="6">Homohexamer; trimer of dimers.</text>
</comment>
<evidence type="ECO:0000256" key="1">
    <source>
        <dbReference type="ARBA" id="ARBA00001637"/>
    </source>
</evidence>
<evidence type="ECO:0000256" key="2">
    <source>
        <dbReference type="ARBA" id="ARBA00005046"/>
    </source>
</evidence>
<comment type="pathway">
    <text evidence="2 6">Cofactor biosynthesis; molybdopterin biosynthesis.</text>
</comment>
<organism evidence="8 9">
    <name type="scientific">Calderihabitans maritimus</name>
    <dbReference type="NCBI Taxonomy" id="1246530"/>
    <lineage>
        <taxon>Bacteria</taxon>
        <taxon>Bacillati</taxon>
        <taxon>Bacillota</taxon>
        <taxon>Clostridia</taxon>
        <taxon>Neomoorellales</taxon>
        <taxon>Calderihabitantaceae</taxon>
        <taxon>Calderihabitans</taxon>
    </lineage>
</organism>
<dbReference type="Pfam" id="PF01967">
    <property type="entry name" value="MoaC"/>
    <property type="match status" value="1"/>
</dbReference>
<dbReference type="NCBIfam" id="TIGR00581">
    <property type="entry name" value="moaC"/>
    <property type="match status" value="1"/>
</dbReference>
<dbReference type="CDD" id="cd01420">
    <property type="entry name" value="MoaC_PE"/>
    <property type="match status" value="1"/>
</dbReference>
<dbReference type="EMBL" id="BDGJ01000126">
    <property type="protein sequence ID" value="GAW93359.1"/>
    <property type="molecule type" value="Genomic_DNA"/>
</dbReference>
<dbReference type="InterPro" id="IPR036522">
    <property type="entry name" value="MoaC_sf"/>
</dbReference>
<feature type="active site" evidence="6">
    <location>
        <position position="128"/>
    </location>
</feature>
<gene>
    <name evidence="6" type="primary">moaC</name>
    <name evidence="8" type="ORF">KKC1_24960</name>
</gene>
<evidence type="ECO:0000256" key="5">
    <source>
        <dbReference type="ARBA" id="ARBA00023239"/>
    </source>
</evidence>
<dbReference type="HAMAP" id="MF_01224_B">
    <property type="entry name" value="MoaC_B"/>
    <property type="match status" value="1"/>
</dbReference>
<dbReference type="EC" id="4.6.1.17" evidence="3 6"/>
<dbReference type="Proteomes" id="UP000197032">
    <property type="component" value="Unassembled WGS sequence"/>
</dbReference>
<dbReference type="GO" id="GO:0006777">
    <property type="term" value="P:Mo-molybdopterin cofactor biosynthetic process"/>
    <property type="evidence" value="ECO:0007669"/>
    <property type="project" value="UniProtKB-UniRule"/>
</dbReference>
<keyword evidence="4 6" id="KW-0501">Molybdenum cofactor biosynthesis</keyword>
<dbReference type="OrthoDB" id="9794429at2"/>
<dbReference type="InterPro" id="IPR050105">
    <property type="entry name" value="MoCo_biosynth_MoaA/MoaC"/>
</dbReference>
<evidence type="ECO:0000256" key="4">
    <source>
        <dbReference type="ARBA" id="ARBA00023150"/>
    </source>
</evidence>
<dbReference type="PANTHER" id="PTHR22960">
    <property type="entry name" value="MOLYBDOPTERIN COFACTOR SYNTHESIS PROTEIN A"/>
    <property type="match status" value="1"/>
</dbReference>
<dbReference type="InterPro" id="IPR023045">
    <property type="entry name" value="MoaC"/>
</dbReference>
<protein>
    <recommendedName>
        <fullName evidence="3 6">Cyclic pyranopterin monophosphate synthase</fullName>
        <ecNumber evidence="3 6">4.6.1.17</ecNumber>
    </recommendedName>
    <alternativeName>
        <fullName evidence="6">Molybdenum cofactor biosynthesis protein C</fullName>
    </alternativeName>
</protein>
<feature type="binding site" evidence="6">
    <location>
        <begin position="75"/>
        <end position="77"/>
    </location>
    <ligand>
        <name>substrate</name>
    </ligand>
</feature>
<proteinExistence type="inferred from homology"/>
<dbReference type="NCBIfam" id="NF006870">
    <property type="entry name" value="PRK09364.1"/>
    <property type="match status" value="1"/>
</dbReference>
<dbReference type="UniPathway" id="UPA00344"/>
<comment type="function">
    <text evidence="6">Catalyzes the conversion of (8S)-3',8-cyclo-7,8-dihydroguanosine 5'-triphosphate to cyclic pyranopterin monophosphate (cPMP).</text>
</comment>